<sequence>MHLIHRTQCVCKLHNRMPDVMYAELVALAHAKLSLVKNSFHQLISHVVKSASALRERSQDWLARKKARPLFQLQLDQSVVENVLMCEEIQLSLSGETVMV</sequence>
<organism evidence="1 2">
    <name type="scientific">Phytophthora cactorum</name>
    <dbReference type="NCBI Taxonomy" id="29920"/>
    <lineage>
        <taxon>Eukaryota</taxon>
        <taxon>Sar</taxon>
        <taxon>Stramenopiles</taxon>
        <taxon>Oomycota</taxon>
        <taxon>Peronosporomycetes</taxon>
        <taxon>Peronosporales</taxon>
        <taxon>Peronosporaceae</taxon>
        <taxon>Phytophthora</taxon>
    </lineage>
</organism>
<comment type="caution">
    <text evidence="1">The sequence shown here is derived from an EMBL/GenBank/DDBJ whole genome shotgun (WGS) entry which is preliminary data.</text>
</comment>
<dbReference type="VEuPathDB" id="FungiDB:PC110_g4009"/>
<accession>A0A8T1ELW5</accession>
<reference evidence="1" key="1">
    <citation type="submission" date="2018-10" db="EMBL/GenBank/DDBJ databases">
        <title>Effector identification in a new, highly contiguous assembly of the strawberry crown rot pathogen Phytophthora cactorum.</title>
        <authorList>
            <person name="Armitage A.D."/>
            <person name="Nellist C.F."/>
            <person name="Bates H."/>
            <person name="Vickerstaff R.J."/>
            <person name="Harrison R.J."/>
        </authorList>
    </citation>
    <scope>NUCLEOTIDE SEQUENCE</scope>
    <source>
        <strain evidence="1">4040</strain>
    </source>
</reference>
<dbReference type="Proteomes" id="UP000736787">
    <property type="component" value="Unassembled WGS sequence"/>
</dbReference>
<evidence type="ECO:0000313" key="2">
    <source>
        <dbReference type="Proteomes" id="UP000736787"/>
    </source>
</evidence>
<proteinExistence type="predicted"/>
<dbReference type="EMBL" id="RCMK01000035">
    <property type="protein sequence ID" value="KAG2952611.1"/>
    <property type="molecule type" value="Genomic_DNA"/>
</dbReference>
<protein>
    <submittedName>
        <fullName evidence="1">Uncharacterized protein</fullName>
    </submittedName>
</protein>
<gene>
    <name evidence="1" type="ORF">PC117_g2638</name>
</gene>
<dbReference type="AlphaFoldDB" id="A0A8T1ELW5"/>
<name>A0A8T1ELW5_9STRA</name>
<evidence type="ECO:0000313" key="1">
    <source>
        <dbReference type="EMBL" id="KAG2952611.1"/>
    </source>
</evidence>